<dbReference type="RefSeq" id="WP_006332344.1">
    <property type="nucleotide sequence ID" value="NZ_BAHC01000077.1"/>
</dbReference>
<dbReference type="PROSITE" id="PS00802">
    <property type="entry name" value="TRANSKETOLASE_2"/>
    <property type="match status" value="1"/>
</dbReference>
<feature type="domain" description="Transketolase-like pyrimidine-binding" evidence="17">
    <location>
        <begin position="358"/>
        <end position="538"/>
    </location>
</feature>
<evidence type="ECO:0000256" key="3">
    <source>
        <dbReference type="ARBA" id="ARBA00013152"/>
    </source>
</evidence>
<dbReference type="GO" id="GO:0005829">
    <property type="term" value="C:cytosol"/>
    <property type="evidence" value="ECO:0007669"/>
    <property type="project" value="TreeGrafter"/>
</dbReference>
<evidence type="ECO:0000256" key="15">
    <source>
        <dbReference type="PIRSR" id="PIRSR605478-5"/>
    </source>
</evidence>
<dbReference type="GO" id="GO:0006098">
    <property type="term" value="P:pentose-phosphate shunt"/>
    <property type="evidence" value="ECO:0007669"/>
    <property type="project" value="TreeGrafter"/>
</dbReference>
<comment type="caution">
    <text evidence="18">The sequence shown here is derived from an EMBL/GenBank/DDBJ whole genome shotgun (WGS) entry which is preliminary data.</text>
</comment>
<keyword evidence="7 14" id="KW-0460">Magnesium</keyword>
<name>K6W872_9ACTN</name>
<evidence type="ECO:0000256" key="2">
    <source>
        <dbReference type="ARBA" id="ARBA00011738"/>
    </source>
</evidence>
<evidence type="ECO:0000256" key="16">
    <source>
        <dbReference type="RuleBase" id="RU004996"/>
    </source>
</evidence>
<dbReference type="PANTHER" id="PTHR43522:SF2">
    <property type="entry name" value="TRANSKETOLASE 1-RELATED"/>
    <property type="match status" value="1"/>
</dbReference>
<comment type="similarity">
    <text evidence="1 16">Belongs to the transketolase family.</text>
</comment>
<feature type="binding site" evidence="13">
    <location>
        <position position="450"/>
    </location>
    <ligand>
        <name>thiamine diphosphate</name>
        <dbReference type="ChEBI" id="CHEBI:58937"/>
    </ligand>
</feature>
<evidence type="ECO:0000256" key="8">
    <source>
        <dbReference type="ARBA" id="ARBA00023052"/>
    </source>
</evidence>
<dbReference type="PANTHER" id="PTHR43522">
    <property type="entry name" value="TRANSKETOLASE"/>
    <property type="match status" value="1"/>
</dbReference>
<feature type="site" description="Important for catalytic activity" evidence="15">
    <location>
        <position position="266"/>
    </location>
</feature>
<dbReference type="InterPro" id="IPR033247">
    <property type="entry name" value="Transketolase_fam"/>
</dbReference>
<comment type="cofactor">
    <cofactor evidence="14">
        <name>Mg(2+)</name>
        <dbReference type="ChEBI" id="CHEBI:18420"/>
    </cofactor>
    <text evidence="14">Binds 1 Mg(2+) ion per subunit. Can also utilize other divalent metal cations, such as Ca(2+), Mn(2+) and Co(2+).</text>
</comment>
<dbReference type="Gene3D" id="3.40.50.920">
    <property type="match status" value="1"/>
</dbReference>
<dbReference type="CDD" id="cd07033">
    <property type="entry name" value="TPP_PYR_DXS_TK_like"/>
    <property type="match status" value="1"/>
</dbReference>
<evidence type="ECO:0000256" key="1">
    <source>
        <dbReference type="ARBA" id="ARBA00007131"/>
    </source>
</evidence>
<comment type="function">
    <text evidence="16">Catalyzes the transfer of a two-carbon ketol group from a ketose donor to an aldose acceptor, via a covalent intermediate with the cofactor thiamine pyrophosphate.</text>
</comment>
<dbReference type="FunFam" id="3.40.50.970:FF:000004">
    <property type="entry name" value="Transketolase"/>
    <property type="match status" value="1"/>
</dbReference>
<evidence type="ECO:0000256" key="11">
    <source>
        <dbReference type="PIRSR" id="PIRSR605478-1"/>
    </source>
</evidence>
<evidence type="ECO:0000256" key="12">
    <source>
        <dbReference type="PIRSR" id="PIRSR605478-2"/>
    </source>
</evidence>
<feature type="binding site" evidence="14">
    <location>
        <position position="160"/>
    </location>
    <ligand>
        <name>Mg(2+)</name>
        <dbReference type="ChEBI" id="CHEBI:18420"/>
    </ligand>
</feature>
<protein>
    <recommendedName>
        <fullName evidence="4 10">Transketolase</fullName>
        <ecNumber evidence="3 10">2.2.1.1</ecNumber>
    </recommendedName>
</protein>
<feature type="binding site" evidence="12">
    <location>
        <position position="486"/>
    </location>
    <ligand>
        <name>substrate</name>
    </ligand>
</feature>
<dbReference type="InterPro" id="IPR009014">
    <property type="entry name" value="Transketo_C/PFOR_II"/>
</dbReference>
<evidence type="ECO:0000256" key="9">
    <source>
        <dbReference type="ARBA" id="ARBA00049473"/>
    </source>
</evidence>
<dbReference type="GO" id="GO:0004802">
    <property type="term" value="F:transketolase activity"/>
    <property type="evidence" value="ECO:0007669"/>
    <property type="project" value="UniProtKB-UniRule"/>
</dbReference>
<gene>
    <name evidence="18" type="primary">tkt</name>
    <name evidence="18" type="ORF">GORHZ_077_00010</name>
</gene>
<feature type="non-terminal residue" evidence="18">
    <location>
        <position position="1"/>
    </location>
</feature>
<keyword evidence="19" id="KW-1185">Reference proteome</keyword>
<dbReference type="Pfam" id="PF22613">
    <property type="entry name" value="Transketolase_C_1"/>
    <property type="match status" value="1"/>
</dbReference>
<feature type="site" description="Important for catalytic activity" evidence="15">
    <location>
        <position position="28"/>
    </location>
</feature>
<dbReference type="EMBL" id="BAHC01000077">
    <property type="protein sequence ID" value="GAB89941.1"/>
    <property type="molecule type" value="Genomic_DNA"/>
</dbReference>
<dbReference type="FunFam" id="3.40.50.970:FF:000003">
    <property type="entry name" value="Transketolase"/>
    <property type="match status" value="1"/>
</dbReference>
<dbReference type="InterPro" id="IPR005478">
    <property type="entry name" value="Transketolase_bac-like"/>
</dbReference>
<dbReference type="InterPro" id="IPR020826">
    <property type="entry name" value="Transketolase_BS"/>
</dbReference>
<dbReference type="InterPro" id="IPR049557">
    <property type="entry name" value="Transketolase_CS"/>
</dbReference>
<dbReference type="InterPro" id="IPR005475">
    <property type="entry name" value="Transketolase-like_Pyr-bd"/>
</dbReference>
<dbReference type="eggNOG" id="COG0021">
    <property type="taxonomic scope" value="Bacteria"/>
</dbReference>
<evidence type="ECO:0000259" key="17">
    <source>
        <dbReference type="SMART" id="SM00861"/>
    </source>
</evidence>
<evidence type="ECO:0000256" key="10">
    <source>
        <dbReference type="NCBIfam" id="TIGR00232"/>
    </source>
</evidence>
<feature type="binding site" evidence="13">
    <location>
        <position position="68"/>
    </location>
    <ligand>
        <name>thiamine diphosphate</name>
        <dbReference type="ChEBI" id="CHEBI:58937"/>
    </ligand>
</feature>
<feature type="binding site" evidence="13">
    <location>
        <position position="161"/>
    </location>
    <ligand>
        <name>thiamine diphosphate</name>
        <dbReference type="ChEBI" id="CHEBI:58937"/>
    </ligand>
</feature>
<dbReference type="SMART" id="SM00861">
    <property type="entry name" value="Transket_pyr"/>
    <property type="match status" value="1"/>
</dbReference>
<dbReference type="EC" id="2.2.1.1" evidence="3 10"/>
<keyword evidence="5 16" id="KW-0808">Transferase</keyword>
<evidence type="ECO:0000313" key="18">
    <source>
        <dbReference type="EMBL" id="GAB89941.1"/>
    </source>
</evidence>
<dbReference type="Gene3D" id="3.40.50.970">
    <property type="match status" value="2"/>
</dbReference>
<comment type="catalytic activity">
    <reaction evidence="9 16">
        <text>D-sedoheptulose 7-phosphate + D-glyceraldehyde 3-phosphate = aldehydo-D-ribose 5-phosphate + D-xylulose 5-phosphate</text>
        <dbReference type="Rhea" id="RHEA:10508"/>
        <dbReference type="ChEBI" id="CHEBI:57483"/>
        <dbReference type="ChEBI" id="CHEBI:57737"/>
        <dbReference type="ChEBI" id="CHEBI:58273"/>
        <dbReference type="ChEBI" id="CHEBI:59776"/>
        <dbReference type="EC" id="2.2.1.1"/>
    </reaction>
</comment>
<feature type="binding site" evidence="13">
    <location>
        <begin position="116"/>
        <end position="118"/>
    </location>
    <ligand>
        <name>thiamine diphosphate</name>
        <dbReference type="ChEBI" id="CHEBI:58937"/>
    </ligand>
</feature>
<keyword evidence="6 14" id="KW-0479">Metal-binding</keyword>
<proteinExistence type="inferred from homology"/>
<feature type="active site" description="Proton donor" evidence="11">
    <location>
        <position position="424"/>
    </location>
</feature>
<dbReference type="FunFam" id="3.40.50.920:FF:000003">
    <property type="entry name" value="Transketolase"/>
    <property type="match status" value="1"/>
</dbReference>
<evidence type="ECO:0000256" key="5">
    <source>
        <dbReference type="ARBA" id="ARBA00022679"/>
    </source>
</evidence>
<feature type="binding site" evidence="14">
    <location>
        <position position="192"/>
    </location>
    <ligand>
        <name>Mg(2+)</name>
        <dbReference type="ChEBI" id="CHEBI:18420"/>
    </ligand>
</feature>
<feature type="binding site" evidence="12">
    <location>
        <position position="533"/>
    </location>
    <ligand>
        <name>substrate</name>
    </ligand>
</feature>
<organism evidence="18 19">
    <name type="scientific">Gordonia rhizosphera NBRC 16068</name>
    <dbReference type="NCBI Taxonomy" id="1108045"/>
    <lineage>
        <taxon>Bacteria</taxon>
        <taxon>Bacillati</taxon>
        <taxon>Actinomycetota</taxon>
        <taxon>Actinomycetes</taxon>
        <taxon>Mycobacteriales</taxon>
        <taxon>Gordoniaceae</taxon>
        <taxon>Gordonia</taxon>
    </lineage>
</organism>
<dbReference type="Proteomes" id="UP000008363">
    <property type="component" value="Unassembled WGS sequence"/>
</dbReference>
<dbReference type="InterPro" id="IPR029061">
    <property type="entry name" value="THDP-binding"/>
</dbReference>
<accession>K6W872</accession>
<evidence type="ECO:0000256" key="4">
    <source>
        <dbReference type="ARBA" id="ARBA00016662"/>
    </source>
</evidence>
<dbReference type="OrthoDB" id="8732661at2"/>
<evidence type="ECO:0000256" key="6">
    <source>
        <dbReference type="ARBA" id="ARBA00022723"/>
    </source>
</evidence>
<dbReference type="PROSITE" id="PS00801">
    <property type="entry name" value="TRANSKETOLASE_1"/>
    <property type="match status" value="1"/>
</dbReference>
<dbReference type="InterPro" id="IPR055152">
    <property type="entry name" value="Transketolase-like_C_2"/>
</dbReference>
<dbReference type="Pfam" id="PF00456">
    <property type="entry name" value="Transketolase_N"/>
    <property type="match status" value="1"/>
</dbReference>
<dbReference type="InterPro" id="IPR005474">
    <property type="entry name" value="Transketolase_N"/>
</dbReference>
<comment type="cofactor">
    <cofactor evidence="13">
        <name>thiamine diphosphate</name>
        <dbReference type="ChEBI" id="CHEBI:58937"/>
    </cofactor>
    <text evidence="13">Binds 1 thiamine pyrophosphate per subunit. During the reaction, the substrate forms a covalent intermediate with the cofactor.</text>
</comment>
<comment type="cofactor">
    <cofactor evidence="16">
        <name>Mg(2+)</name>
        <dbReference type="ChEBI" id="CHEBI:18420"/>
    </cofactor>
    <cofactor evidence="16">
        <name>Ca(2+)</name>
        <dbReference type="ChEBI" id="CHEBI:29108"/>
    </cofactor>
    <cofactor evidence="16">
        <name>Mn(2+)</name>
        <dbReference type="ChEBI" id="CHEBI:29035"/>
    </cofactor>
    <cofactor evidence="16">
        <name>Co(2+)</name>
        <dbReference type="ChEBI" id="CHEBI:48828"/>
    </cofactor>
    <text evidence="16">Binds 1 Mg(2+) ion per subunit. Can also utilize other divalent metal cations, such as Ca(2+), Mn(2+) and Co(2+).</text>
</comment>
<dbReference type="STRING" id="1108045.GORHZ_077_00010"/>
<feature type="binding site" evidence="13">
    <location>
        <position position="190"/>
    </location>
    <ligand>
        <name>thiamine diphosphate</name>
        <dbReference type="ChEBI" id="CHEBI:58937"/>
    </ligand>
</feature>
<dbReference type="NCBIfam" id="TIGR00232">
    <property type="entry name" value="tktlase_bact"/>
    <property type="match status" value="1"/>
</dbReference>
<dbReference type="SUPFAM" id="SSF52922">
    <property type="entry name" value="TK C-terminal domain-like"/>
    <property type="match status" value="1"/>
</dbReference>
<feature type="binding site" evidence="12">
    <location>
        <position position="388"/>
    </location>
    <ligand>
        <name>substrate</name>
    </ligand>
</feature>
<evidence type="ECO:0000256" key="14">
    <source>
        <dbReference type="PIRSR" id="PIRSR605478-4"/>
    </source>
</evidence>
<evidence type="ECO:0000313" key="19">
    <source>
        <dbReference type="Proteomes" id="UP000008363"/>
    </source>
</evidence>
<keyword evidence="8 13" id="KW-0786">Thiamine pyrophosphate</keyword>
<dbReference type="CDD" id="cd02012">
    <property type="entry name" value="TPP_TK"/>
    <property type="match status" value="1"/>
</dbReference>
<evidence type="ECO:0000256" key="13">
    <source>
        <dbReference type="PIRSR" id="PIRSR605478-3"/>
    </source>
</evidence>
<dbReference type="AlphaFoldDB" id="K6W872"/>
<feature type="binding site" evidence="12">
    <location>
        <position position="361"/>
    </location>
    <ligand>
        <name>substrate</name>
    </ligand>
</feature>
<keyword evidence="16" id="KW-0106">Calcium</keyword>
<evidence type="ECO:0000256" key="7">
    <source>
        <dbReference type="ARBA" id="ARBA00022842"/>
    </source>
</evidence>
<dbReference type="SUPFAM" id="SSF52518">
    <property type="entry name" value="Thiamin diphosphate-binding fold (THDP-binding)"/>
    <property type="match status" value="2"/>
</dbReference>
<feature type="binding site" evidence="12">
    <location>
        <position position="28"/>
    </location>
    <ligand>
        <name>substrate</name>
    </ligand>
</feature>
<feature type="binding site" evidence="12">
    <location>
        <position position="266"/>
    </location>
    <ligand>
        <name>substrate</name>
    </ligand>
</feature>
<feature type="binding site" evidence="12">
    <location>
        <position position="482"/>
    </location>
    <ligand>
        <name>substrate</name>
    </ligand>
</feature>
<reference evidence="18 19" key="1">
    <citation type="submission" date="2012-08" db="EMBL/GenBank/DDBJ databases">
        <title>Whole genome shotgun sequence of Gordonia rhizosphera NBRC 16068.</title>
        <authorList>
            <person name="Takarada H."/>
            <person name="Isaki S."/>
            <person name="Hosoyama A."/>
            <person name="Tsuchikane K."/>
            <person name="Katsumata H."/>
            <person name="Baba S."/>
            <person name="Ohji S."/>
            <person name="Yamazaki S."/>
            <person name="Fujita N."/>
        </authorList>
    </citation>
    <scope>NUCLEOTIDE SEQUENCE [LARGE SCALE GENOMIC DNA]</scope>
    <source>
        <strain evidence="18 19">NBRC 16068</strain>
    </source>
</reference>
<sequence length="675" mass="72064">DWSEVDTRAVDTARLLAADAVQKCGSGHPGTAMSLAPLAYTLFQRVMRHDPADTEWVGRDRFVLSCGHSSLTLYIQLYLGGFGLELDDIEALRTWESLTPGHPEYRHTRGVEITTGPLGQGLASAVGMSMAARYERGLFDPDAAEGASPFDHHVYVIASDGDIEEGVTSEASSLAGTQQLGNLIVFYDQNQISIEDDTDIALSEDVAKRYEAYGWHVQTVEGGEDVVAIEAAIEAAKAVTDKPSLICVRTIIGYPAPTKMNTGAAHGSALGDDEIAETKKILGFDPEKNFEVSDEVIGHTRGLVARGEAAKAAWQQGFDAWAQANPENKALFDRLHAHELPEGWTDTIPSWTPGDKAVATRAASGKVLSALGAVLPELWGGSADLAGSNNTTMDGAASFGPTSISTKKWSANPYGRTLHFGIREHAMGAILSGIALHGPTRAYGGTFLQFSDYMRPAVRLAALMETDPIYVWTHDSIGLGEDGPTHQPVEHLAALRAIPHLDVVRPADANETAAAWQTLLGRRNHPVGLALTRQNVPILEGTSTEGVAKGAYVLSDPDGTPDVVLIGTGSEVSLAVEAAQALAGKGIKARVVSMPCFEWFDEQTPDYRESVLPTGVPRVAVEAGISMPWYRIVGDSGEIVALDHFGASADYKVLYQEFGITAEAVTAAAERVVRS</sequence>
<feature type="binding site" evidence="12">
    <location>
        <position position="474"/>
    </location>
    <ligand>
        <name>substrate</name>
    </ligand>
</feature>
<dbReference type="GO" id="GO:0000287">
    <property type="term" value="F:magnesium ion binding"/>
    <property type="evidence" value="ECO:0007669"/>
    <property type="project" value="UniProtKB-ARBA"/>
</dbReference>
<dbReference type="Pfam" id="PF02779">
    <property type="entry name" value="Transket_pyr"/>
    <property type="match status" value="1"/>
</dbReference>
<feature type="binding site" evidence="13">
    <location>
        <position position="266"/>
    </location>
    <ligand>
        <name>thiamine diphosphate</name>
        <dbReference type="ChEBI" id="CHEBI:58937"/>
    </ligand>
</feature>
<feature type="binding site" evidence="14">
    <location>
        <position position="190"/>
    </location>
    <ligand>
        <name>Mg(2+)</name>
        <dbReference type="ChEBI" id="CHEBI:18420"/>
    </ligand>
</feature>
<comment type="subunit">
    <text evidence="2 16">Homodimer.</text>
</comment>